<keyword evidence="5 10" id="KW-0328">Glycosyltransferase</keyword>
<keyword evidence="3" id="KW-0964">Secreted</keyword>
<evidence type="ECO:0000256" key="9">
    <source>
        <dbReference type="ARBA" id="ARBA00047597"/>
    </source>
</evidence>
<comment type="catalytic activity">
    <reaction evidence="9 10">
        <text>L-arginyl-[protein] + NAD(+) = N(omega)-(ADP-D-ribosyl)-L-arginyl-[protein] + nicotinamide + H(+)</text>
        <dbReference type="Rhea" id="RHEA:19149"/>
        <dbReference type="Rhea" id="RHEA-COMP:10532"/>
        <dbReference type="Rhea" id="RHEA-COMP:15087"/>
        <dbReference type="ChEBI" id="CHEBI:15378"/>
        <dbReference type="ChEBI" id="CHEBI:17154"/>
        <dbReference type="ChEBI" id="CHEBI:29965"/>
        <dbReference type="ChEBI" id="CHEBI:57540"/>
        <dbReference type="ChEBI" id="CHEBI:142554"/>
        <dbReference type="EC" id="2.4.2.31"/>
    </reaction>
</comment>
<dbReference type="InterPro" id="IPR050999">
    <property type="entry name" value="ADP-ribosyltransferase_ARG"/>
</dbReference>
<dbReference type="Proteomes" id="UP000663860">
    <property type="component" value="Unassembled WGS sequence"/>
</dbReference>
<dbReference type="Gene3D" id="3.90.176.10">
    <property type="entry name" value="Toxin ADP-ribosyltransferase, Chain A, domain 1"/>
    <property type="match status" value="2"/>
</dbReference>
<keyword evidence="10" id="KW-0521">NADP</keyword>
<dbReference type="EC" id="2.4.2.31" evidence="10"/>
<proteinExistence type="inferred from homology"/>
<evidence type="ECO:0000313" key="12">
    <source>
        <dbReference type="Proteomes" id="UP000663860"/>
    </source>
</evidence>
<keyword evidence="10" id="KW-0520">NAD</keyword>
<dbReference type="GO" id="GO:0106274">
    <property type="term" value="F:NAD+-protein-arginine ADP-ribosyltransferase activity"/>
    <property type="evidence" value="ECO:0007669"/>
    <property type="project" value="UniProtKB-EC"/>
</dbReference>
<comment type="subcellular location">
    <subcellularLocation>
        <location evidence="1">Secreted</location>
    </subcellularLocation>
</comment>
<evidence type="ECO:0000256" key="8">
    <source>
        <dbReference type="ARBA" id="ARBA00023026"/>
    </source>
</evidence>
<dbReference type="GO" id="GO:0090729">
    <property type="term" value="F:toxin activity"/>
    <property type="evidence" value="ECO:0007669"/>
    <property type="project" value="UniProtKB-KW"/>
</dbReference>
<evidence type="ECO:0000256" key="5">
    <source>
        <dbReference type="ARBA" id="ARBA00022676"/>
    </source>
</evidence>
<accession>A0A814HKB1</accession>
<dbReference type="PANTHER" id="PTHR10339">
    <property type="entry name" value="ADP-RIBOSYLTRANSFERASE"/>
    <property type="match status" value="1"/>
</dbReference>
<evidence type="ECO:0000256" key="7">
    <source>
        <dbReference type="ARBA" id="ARBA00022695"/>
    </source>
</evidence>
<keyword evidence="6 10" id="KW-0808">Transferase</keyword>
<dbReference type="GO" id="GO:0005576">
    <property type="term" value="C:extracellular region"/>
    <property type="evidence" value="ECO:0007669"/>
    <property type="project" value="UniProtKB-SubCell"/>
</dbReference>
<keyword evidence="8" id="KW-0843">Virulence</keyword>
<keyword evidence="4" id="KW-0800">Toxin</keyword>
<dbReference type="AlphaFoldDB" id="A0A814HKB1"/>
<dbReference type="EMBL" id="CAJNOE010000173">
    <property type="protein sequence ID" value="CAF1011235.1"/>
    <property type="molecule type" value="Genomic_DNA"/>
</dbReference>
<evidence type="ECO:0000256" key="3">
    <source>
        <dbReference type="ARBA" id="ARBA00022525"/>
    </source>
</evidence>
<comment type="similarity">
    <text evidence="2 10">Belongs to the Arg-specific ADP-ribosyltransferase family.</text>
</comment>
<dbReference type="GO" id="GO:0016779">
    <property type="term" value="F:nucleotidyltransferase activity"/>
    <property type="evidence" value="ECO:0007669"/>
    <property type="project" value="UniProtKB-KW"/>
</dbReference>
<name>A0A814HKB1_9BILA</name>
<protein>
    <recommendedName>
        <fullName evidence="10">NAD(P)(+)--arginine ADP-ribosyltransferase</fullName>
        <ecNumber evidence="10">2.4.2.31</ecNumber>
    </recommendedName>
    <alternativeName>
        <fullName evidence="10">Mono(ADP-ribosyl)transferase</fullName>
    </alternativeName>
</protein>
<evidence type="ECO:0000313" key="11">
    <source>
        <dbReference type="EMBL" id="CAF1011235.1"/>
    </source>
</evidence>
<dbReference type="SUPFAM" id="SSF56399">
    <property type="entry name" value="ADP-ribosylation"/>
    <property type="match status" value="1"/>
</dbReference>
<dbReference type="GO" id="GO:0003950">
    <property type="term" value="F:NAD+ poly-ADP-ribosyltransferase activity"/>
    <property type="evidence" value="ECO:0007669"/>
    <property type="project" value="TreeGrafter"/>
</dbReference>
<dbReference type="InterPro" id="IPR000768">
    <property type="entry name" value="ART"/>
</dbReference>
<sequence length="480" mass="54476">MAAATSTKFTVIWLDSLVNANEENLATQQKLFNNFHDVNIFEDGDECQRFIESEPDKSILLIVSGRLSRQLIPAIDQLKQMRCIYIYCMNKTYHEEWARGFDKVKAIVTKLDELIAQIKSDISTLRKTAESMKVKDHTSTSTRASSTVVKPVIKTNNVTTSTSQASETAISVKKTSCALDGFEKEPILSLEEATAPLAEIVADIDQMVWIVKQNSQNPEQGLSSDESASIALYTMEWYPKENSFFYILNEALRSENRQQMKPWFRYLKLVFQALSKLKTVSNIVYHGTNTDISKDYPKGKIFVNWEFLNCTPSINTLESEEHFGKEGQRTLFTIDCRSGTDISRHAFDQAKSQVLFFPGCQFQVVSVLKTVSNIVYHGTNTDISKDYPKGKIFVNWEFLNCTPSINTLESEEHFGKEGQRTLFTIDCRSGTDISRHAFDQAKSQVLFFPGCQFQVVSCLSPSHGLNIIQLEEMKSPYSFK</sequence>
<evidence type="ECO:0000256" key="6">
    <source>
        <dbReference type="ARBA" id="ARBA00022679"/>
    </source>
</evidence>
<dbReference type="PANTHER" id="PTHR10339:SF25">
    <property type="entry name" value="SECRETED EXOENZYME S"/>
    <property type="match status" value="1"/>
</dbReference>
<evidence type="ECO:0000256" key="10">
    <source>
        <dbReference type="RuleBase" id="RU361228"/>
    </source>
</evidence>
<reference evidence="11" key="1">
    <citation type="submission" date="2021-02" db="EMBL/GenBank/DDBJ databases">
        <authorList>
            <person name="Nowell W R."/>
        </authorList>
    </citation>
    <scope>NUCLEOTIDE SEQUENCE</scope>
</reference>
<dbReference type="Pfam" id="PF01129">
    <property type="entry name" value="ART"/>
    <property type="match status" value="1"/>
</dbReference>
<organism evidence="11 12">
    <name type="scientific">Adineta steineri</name>
    <dbReference type="NCBI Taxonomy" id="433720"/>
    <lineage>
        <taxon>Eukaryota</taxon>
        <taxon>Metazoa</taxon>
        <taxon>Spiralia</taxon>
        <taxon>Gnathifera</taxon>
        <taxon>Rotifera</taxon>
        <taxon>Eurotatoria</taxon>
        <taxon>Bdelloidea</taxon>
        <taxon>Adinetida</taxon>
        <taxon>Adinetidae</taxon>
        <taxon>Adineta</taxon>
    </lineage>
</organism>
<keyword evidence="7" id="KW-0548">Nucleotidyltransferase</keyword>
<evidence type="ECO:0000256" key="1">
    <source>
        <dbReference type="ARBA" id="ARBA00004613"/>
    </source>
</evidence>
<evidence type="ECO:0000256" key="4">
    <source>
        <dbReference type="ARBA" id="ARBA00022656"/>
    </source>
</evidence>
<gene>
    <name evidence="11" type="ORF">IZO911_LOCUS18192</name>
</gene>
<comment type="caution">
    <text evidence="11">The sequence shown here is derived from an EMBL/GenBank/DDBJ whole genome shotgun (WGS) entry which is preliminary data.</text>
</comment>
<dbReference type="PROSITE" id="PS51996">
    <property type="entry name" value="TR_MART"/>
    <property type="match status" value="1"/>
</dbReference>
<evidence type="ECO:0000256" key="2">
    <source>
        <dbReference type="ARBA" id="ARBA00009558"/>
    </source>
</evidence>